<dbReference type="InterPro" id="IPR035367">
    <property type="entry name" value="Nrap_D2"/>
</dbReference>
<feature type="domain" description="Nrap protein" evidence="9">
    <location>
        <begin position="747"/>
        <end position="908"/>
    </location>
</feature>
<feature type="compositionally biased region" description="Low complexity" evidence="5">
    <location>
        <begin position="567"/>
        <end position="583"/>
    </location>
</feature>
<feature type="region of interest" description="Disordered" evidence="5">
    <location>
        <begin position="980"/>
        <end position="1000"/>
    </location>
</feature>
<evidence type="ECO:0000259" key="9">
    <source>
        <dbReference type="Pfam" id="PF17405"/>
    </source>
</evidence>
<dbReference type="Pfam" id="PF03813">
    <property type="entry name" value="Nrap"/>
    <property type="match status" value="1"/>
</dbReference>
<evidence type="ECO:0000256" key="1">
    <source>
        <dbReference type="ARBA" id="ARBA00004604"/>
    </source>
</evidence>
<feature type="region of interest" description="Disordered" evidence="5">
    <location>
        <begin position="621"/>
        <end position="644"/>
    </location>
</feature>
<dbReference type="InterPro" id="IPR035082">
    <property type="entry name" value="Nrap_D1"/>
</dbReference>
<dbReference type="Pfam" id="PF17405">
    <property type="entry name" value="Nrap_D4"/>
    <property type="match status" value="1"/>
</dbReference>
<proteinExistence type="inferred from homology"/>
<dbReference type="Pfam" id="PF17407">
    <property type="entry name" value="Nrap_D6"/>
    <property type="match status" value="1"/>
</dbReference>
<dbReference type="InterPro" id="IPR035371">
    <property type="entry name" value="Nrap_D6"/>
</dbReference>
<dbReference type="PANTHER" id="PTHR17972">
    <property type="entry name" value="NUCLEOLAR RNA-ASSOCIATED PROTEIN"/>
    <property type="match status" value="1"/>
</dbReference>
<keyword evidence="13" id="KW-1185">Reference proteome</keyword>
<dbReference type="OrthoDB" id="10251401at2759"/>
<evidence type="ECO:0000313" key="12">
    <source>
        <dbReference type="EMBL" id="KAI3436846.1"/>
    </source>
</evidence>
<dbReference type="Gene3D" id="1.10.1410.10">
    <property type="match status" value="1"/>
</dbReference>
<evidence type="ECO:0000256" key="4">
    <source>
        <dbReference type="ARBA" id="ARBA00023242"/>
    </source>
</evidence>
<protein>
    <recommendedName>
        <fullName evidence="14">Nucleolar protein 6</fullName>
    </recommendedName>
</protein>
<dbReference type="Pfam" id="PF17406">
    <property type="entry name" value="Nrap_D5"/>
    <property type="match status" value="1"/>
</dbReference>
<evidence type="ECO:0000259" key="7">
    <source>
        <dbReference type="Pfam" id="PF17403"/>
    </source>
</evidence>
<feature type="domain" description="Nrap protein" evidence="8">
    <location>
        <begin position="551"/>
        <end position="732"/>
    </location>
</feature>
<gene>
    <name evidence="12" type="ORF">D9Q98_006256</name>
</gene>
<dbReference type="Proteomes" id="UP001055712">
    <property type="component" value="Unassembled WGS sequence"/>
</dbReference>
<sequence length="1359" mass="138950">MEGTDDEIDSGSDGSGAFLSASELDDSDSDAEQPLPHQKKRRFDGDDTLGLELVTATVLHGSGAAPAAISSAHIDASEEAEASLLQLEVGDLLREARPNLALETALLELVRTLAALLRALPAVEVAAEGSGAAAAVRGFLSDLAFHPVRPFMFHAPTRVQVVGSLALCAAVRPAPCLDLAVLIPACCLDSKDQLNHRYLAKRALYLAHIASQLEAHPQLGTLTWACLADDPRRPALLLHPPPGTSPAGFCIRLLPAAPPELCPLPKLGPARNNLRSAVSVPAPPPPEVLAAAAAAAAAATKAAAVAAAAAKAARGGRRARPVRGPNPAKQLQERKAAAAAAAKAAEVAAAKAAAAVPPPPQEPKQLATPHYNTSVLQDLLMLPLADACRSAAATCPHFAEAAALLRVWARQQQLSLGADGLTGTFLTLLLVHLLESGKASAAMPAMHLLRTALLALSAPKTFTPGLIMQWRQPGGGGGPAVPPPDVKAWRKAFEVVFVDGSGWLNLAAGVSKSVLAAARGAAARSLRLLSGGSPAAFDAVFLARQRQAALFDYWFHVKVPPTAAAPTAPAAAASGSGSQQLLSDQPGWRSQEARVEALATKALGSRARLVRVFRRTLGPEAQAQVQQQQQQQQAGAGTGGAAFQRGVPSPLQQHVLLGVQVDASAAVRGLDLGPSADKVEAAAAFRSFWGAKAELRRFQDGSIAEAVVWEGEAAQRHLIVDRMVSHILQRHLPPGASVVCHGGVLDAALHRKHSTPEKDVAAARLCEAAAERLGKRLRSLAADSLPLKIVAVQAAAPVLRHAAAFPPLPQLLAGAAADTLVGAHIARCLEPVELLCQLEGSGRWPDSPEAYEKMKAALGCQLAQQLHSTLGVDAAAAEGWVDVLSEGFAFRLLLVTERDAVMQGRAAQPGSGEVAGEDSPPMRTWLQGAVAGVAGHSPAFEGAVRLAKRWVGAHLLSPHLGQEAVELILAHCFTAGGTTDGTPTSSSAAPGGGPPALAAAQPPASRLSGFLRFLHLLAGHPWRVQPLLVDPSGELSAAQRDAITRQHARARAQGTAPALCLATPKDPGGGAWTSSRPSALVLPRIAVLAQRSAAALEALLLGGGASGGSAQASSAAAVNCDAAAAAAAEAAAAEAAAAATAAAVFSSDLAEYDVVIRLRSDALPSAANRLRLGPSGSAAAAVRPPLGPALQAANQQLAALAEAAAAAPGSKHSRSILKGIPQSILAARGRQVVRRELLVGFDPLPLYTAQLQQRLADLAVVCADHVGGTLLALKWRAAALAPAPLRPHTAHLSCPAGSPEAAPAEELLAARGKAGAAAAGGAAVRQGALSAAAVVPDVVGVLADALQLGEGLVASIQLQ</sequence>
<comment type="subcellular location">
    <subcellularLocation>
        <location evidence="1">Nucleus</location>
        <location evidence="1">Nucleolus</location>
    </subcellularLocation>
</comment>
<feature type="domain" description="Nrap protein" evidence="6">
    <location>
        <begin position="178"/>
        <end position="278"/>
    </location>
</feature>
<dbReference type="GO" id="GO:0034456">
    <property type="term" value="C:UTP-C complex"/>
    <property type="evidence" value="ECO:0007669"/>
    <property type="project" value="TreeGrafter"/>
</dbReference>
<dbReference type="InterPro" id="IPR035370">
    <property type="entry name" value="Nrap_D5"/>
</dbReference>
<keyword evidence="3" id="KW-0694">RNA-binding</keyword>
<evidence type="ECO:0000259" key="8">
    <source>
        <dbReference type="Pfam" id="PF17404"/>
    </source>
</evidence>
<dbReference type="EMBL" id="SIDB01000002">
    <property type="protein sequence ID" value="KAI3436846.1"/>
    <property type="molecule type" value="Genomic_DNA"/>
</dbReference>
<feature type="compositionally biased region" description="Low complexity" evidence="5">
    <location>
        <begin position="621"/>
        <end position="635"/>
    </location>
</feature>
<comment type="similarity">
    <text evidence="2">Belongs to the NRAP family.</text>
</comment>
<evidence type="ECO:0000313" key="13">
    <source>
        <dbReference type="Proteomes" id="UP001055712"/>
    </source>
</evidence>
<dbReference type="Pfam" id="PF17404">
    <property type="entry name" value="Nrap_D3"/>
    <property type="match status" value="1"/>
</dbReference>
<evidence type="ECO:0000259" key="11">
    <source>
        <dbReference type="Pfam" id="PF17407"/>
    </source>
</evidence>
<feature type="region of interest" description="Disordered" evidence="5">
    <location>
        <begin position="567"/>
        <end position="586"/>
    </location>
</feature>
<name>A0A9D4Z162_CHLVU</name>
<dbReference type="GO" id="GO:0032545">
    <property type="term" value="C:CURI complex"/>
    <property type="evidence" value="ECO:0007669"/>
    <property type="project" value="TreeGrafter"/>
</dbReference>
<evidence type="ECO:0000259" key="6">
    <source>
        <dbReference type="Pfam" id="PF03813"/>
    </source>
</evidence>
<feature type="region of interest" description="Disordered" evidence="5">
    <location>
        <begin position="1"/>
        <end position="43"/>
    </location>
</feature>
<reference evidence="12" key="2">
    <citation type="submission" date="2020-11" db="EMBL/GenBank/DDBJ databases">
        <authorList>
            <person name="Cecchin M."/>
            <person name="Marcolungo L."/>
            <person name="Rossato M."/>
            <person name="Girolomoni L."/>
            <person name="Cosentino E."/>
            <person name="Cuine S."/>
            <person name="Li-Beisson Y."/>
            <person name="Delledonne M."/>
            <person name="Ballottari M."/>
        </authorList>
    </citation>
    <scope>NUCLEOTIDE SEQUENCE</scope>
    <source>
        <strain evidence="12">211/11P</strain>
        <tissue evidence="12">Whole cell</tissue>
    </source>
</reference>
<evidence type="ECO:0000256" key="2">
    <source>
        <dbReference type="ARBA" id="ARBA00006674"/>
    </source>
</evidence>
<dbReference type="InterPro" id="IPR035368">
    <property type="entry name" value="Nrap_D3"/>
</dbReference>
<accession>A0A9D4Z162</accession>
<dbReference type="GO" id="GO:0006409">
    <property type="term" value="P:tRNA export from nucleus"/>
    <property type="evidence" value="ECO:0007669"/>
    <property type="project" value="TreeGrafter"/>
</dbReference>
<feature type="domain" description="Nrap protein" evidence="7">
    <location>
        <begin position="398"/>
        <end position="543"/>
    </location>
</feature>
<evidence type="ECO:0000259" key="10">
    <source>
        <dbReference type="Pfam" id="PF17406"/>
    </source>
</evidence>
<evidence type="ECO:0008006" key="14">
    <source>
        <dbReference type="Google" id="ProtNLM"/>
    </source>
</evidence>
<comment type="caution">
    <text evidence="12">The sequence shown here is derived from an EMBL/GenBank/DDBJ whole genome shotgun (WGS) entry which is preliminary data.</text>
</comment>
<dbReference type="PANTHER" id="PTHR17972:SF0">
    <property type="entry name" value="NUCLEOLAR PROTEIN 6"/>
    <property type="match status" value="1"/>
</dbReference>
<organism evidence="12 13">
    <name type="scientific">Chlorella vulgaris</name>
    <name type="common">Green alga</name>
    <dbReference type="NCBI Taxonomy" id="3077"/>
    <lineage>
        <taxon>Eukaryota</taxon>
        <taxon>Viridiplantae</taxon>
        <taxon>Chlorophyta</taxon>
        <taxon>core chlorophytes</taxon>
        <taxon>Trebouxiophyceae</taxon>
        <taxon>Chlorellales</taxon>
        <taxon>Chlorellaceae</taxon>
        <taxon>Chlorella clade</taxon>
        <taxon>Chlorella</taxon>
    </lineage>
</organism>
<feature type="compositionally biased region" description="Acidic residues" evidence="5">
    <location>
        <begin position="1"/>
        <end position="10"/>
    </location>
</feature>
<feature type="domain" description="Nrap protein" evidence="10">
    <location>
        <begin position="938"/>
        <end position="1099"/>
    </location>
</feature>
<dbReference type="GO" id="GO:0032040">
    <property type="term" value="C:small-subunit processome"/>
    <property type="evidence" value="ECO:0007669"/>
    <property type="project" value="TreeGrafter"/>
</dbReference>
<dbReference type="GO" id="GO:0003723">
    <property type="term" value="F:RNA binding"/>
    <property type="evidence" value="ECO:0007669"/>
    <property type="project" value="UniProtKB-KW"/>
</dbReference>
<dbReference type="Pfam" id="PF17403">
    <property type="entry name" value="Nrap_D2"/>
    <property type="match status" value="1"/>
</dbReference>
<dbReference type="InterPro" id="IPR035369">
    <property type="entry name" value="Nrap_D4"/>
</dbReference>
<evidence type="ECO:0000256" key="3">
    <source>
        <dbReference type="ARBA" id="ARBA00022884"/>
    </source>
</evidence>
<evidence type="ECO:0000256" key="5">
    <source>
        <dbReference type="SAM" id="MobiDB-lite"/>
    </source>
</evidence>
<dbReference type="InterPro" id="IPR005554">
    <property type="entry name" value="NOL6/Upt22"/>
</dbReference>
<feature type="compositionally biased region" description="Low complexity" evidence="5">
    <location>
        <begin position="11"/>
        <end position="22"/>
    </location>
</feature>
<feature type="domain" description="Nrap protein" evidence="11">
    <location>
        <begin position="1149"/>
        <end position="1356"/>
    </location>
</feature>
<keyword evidence="4" id="KW-0539">Nucleus</keyword>
<dbReference type="GO" id="GO:0006364">
    <property type="term" value="P:rRNA processing"/>
    <property type="evidence" value="ECO:0007669"/>
    <property type="project" value="TreeGrafter"/>
</dbReference>
<reference evidence="12" key="1">
    <citation type="journal article" date="2019" name="Plant J.">
        <title>Chlorella vulgaris genome assembly and annotation reveals the molecular basis for metabolic acclimation to high light conditions.</title>
        <authorList>
            <person name="Cecchin M."/>
            <person name="Marcolungo L."/>
            <person name="Rossato M."/>
            <person name="Girolomoni L."/>
            <person name="Cosentino E."/>
            <person name="Cuine S."/>
            <person name="Li-Beisson Y."/>
            <person name="Delledonne M."/>
            <person name="Ballottari M."/>
        </authorList>
    </citation>
    <scope>NUCLEOTIDE SEQUENCE</scope>
    <source>
        <strain evidence="12">211/11P</strain>
    </source>
</reference>